<feature type="signal peptide" evidence="1">
    <location>
        <begin position="1"/>
        <end position="19"/>
    </location>
</feature>
<keyword evidence="1" id="KW-0732">Signal</keyword>
<evidence type="ECO:0000256" key="1">
    <source>
        <dbReference type="SAM" id="SignalP"/>
    </source>
</evidence>
<dbReference type="RefSeq" id="WP_106658579.1">
    <property type="nucleotide sequence ID" value="NZ_PJEO01000014.1"/>
</dbReference>
<proteinExistence type="predicted"/>
<dbReference type="AlphaFoldDB" id="A0A2N3HN03"/>
<protein>
    <submittedName>
        <fullName evidence="2">Uncharacterized protein</fullName>
    </submittedName>
</protein>
<sequence length="178" mass="20619">MKNVLAYSLLLILTFSCNSNDFSDTEMYFQTDKEAYRLNDDFEITVVIFPKNGENKIRIFKKFNNLKISFHLKNSESEFSQELKKHFIEGPSLTGDDSKYIDEYTISQTQPFKKSFKGTISENEGIVVFKIPELNISESIEKSELFENPEIIITGNCHTVYSSIQEDFIPKDIKILID</sequence>
<dbReference type="PROSITE" id="PS51257">
    <property type="entry name" value="PROKAR_LIPOPROTEIN"/>
    <property type="match status" value="1"/>
</dbReference>
<comment type="caution">
    <text evidence="2">The sequence shown here is derived from an EMBL/GenBank/DDBJ whole genome shotgun (WGS) entry which is preliminary data.</text>
</comment>
<feature type="chain" id="PRO_5014859079" evidence="1">
    <location>
        <begin position="20"/>
        <end position="178"/>
    </location>
</feature>
<dbReference type="Proteomes" id="UP000233435">
    <property type="component" value="Unassembled WGS sequence"/>
</dbReference>
<dbReference type="EMBL" id="PJEO01000014">
    <property type="protein sequence ID" value="PKQ46302.1"/>
    <property type="molecule type" value="Genomic_DNA"/>
</dbReference>
<name>A0A2N3HN03_9FLAO</name>
<dbReference type="OrthoDB" id="1450672at2"/>
<organism evidence="2 3">
    <name type="scientific">Confluentibacter flavum</name>
    <dbReference type="NCBI Taxonomy" id="1909700"/>
    <lineage>
        <taxon>Bacteria</taxon>
        <taxon>Pseudomonadati</taxon>
        <taxon>Bacteroidota</taxon>
        <taxon>Flavobacteriia</taxon>
        <taxon>Flavobacteriales</taxon>
        <taxon>Flavobacteriaceae</taxon>
        <taxon>Confluentibacter</taxon>
    </lineage>
</organism>
<reference evidence="2 3" key="1">
    <citation type="submission" date="2017-12" db="EMBL/GenBank/DDBJ databases">
        <title>Confluentibacter flavum sp. nov., isolated from the saline lake.</title>
        <authorList>
            <person name="Yu L."/>
        </authorList>
    </citation>
    <scope>NUCLEOTIDE SEQUENCE [LARGE SCALE GENOMIC DNA]</scope>
    <source>
        <strain evidence="2 3">3B</strain>
    </source>
</reference>
<keyword evidence="3" id="KW-1185">Reference proteome</keyword>
<evidence type="ECO:0000313" key="2">
    <source>
        <dbReference type="EMBL" id="PKQ46302.1"/>
    </source>
</evidence>
<evidence type="ECO:0000313" key="3">
    <source>
        <dbReference type="Proteomes" id="UP000233435"/>
    </source>
</evidence>
<gene>
    <name evidence="2" type="ORF">CSW08_03835</name>
</gene>
<accession>A0A2N3HN03</accession>